<dbReference type="AlphaFoldDB" id="A0A6N2N310"/>
<sequence length="237" mass="25582">MGSGALVLLWNRYCDRRIFRISRFHPGALVEAALVNSGTKYRVDCGGGGVVRLRCGEGHSFEPHSLIAVGLQRLSGITTWVKREGVKRADKDGKQNEGCNTRTSQEVTHPSTTLAQAPATPDLIPTARGGEADRRRILPGVSGGRFPCSSYGIATCDRRIFRISRFHPGALVEAALVNSGTKYRVDCGGGGVRGELSGADKKEKGDWQQNEGCNTRTSQEVTHPSTTLAQARLTAEF</sequence>
<protein>
    <submittedName>
        <fullName evidence="2">Uncharacterized protein</fullName>
    </submittedName>
</protein>
<proteinExistence type="predicted"/>
<gene>
    <name evidence="2" type="ORF">SVIM_LOCUS445466</name>
</gene>
<dbReference type="EMBL" id="CAADRP010002043">
    <property type="protein sequence ID" value="VFU60157.1"/>
    <property type="molecule type" value="Genomic_DNA"/>
</dbReference>
<name>A0A6N2N310_SALVM</name>
<accession>A0A6N2N310</accession>
<evidence type="ECO:0000313" key="2">
    <source>
        <dbReference type="EMBL" id="VFU60157.1"/>
    </source>
</evidence>
<feature type="compositionally biased region" description="Polar residues" evidence="1">
    <location>
        <begin position="97"/>
        <end position="115"/>
    </location>
</feature>
<organism evidence="2">
    <name type="scientific">Salix viminalis</name>
    <name type="common">Common osier</name>
    <name type="synonym">Basket willow</name>
    <dbReference type="NCBI Taxonomy" id="40686"/>
    <lineage>
        <taxon>Eukaryota</taxon>
        <taxon>Viridiplantae</taxon>
        <taxon>Streptophyta</taxon>
        <taxon>Embryophyta</taxon>
        <taxon>Tracheophyta</taxon>
        <taxon>Spermatophyta</taxon>
        <taxon>Magnoliopsida</taxon>
        <taxon>eudicotyledons</taxon>
        <taxon>Gunneridae</taxon>
        <taxon>Pentapetalae</taxon>
        <taxon>rosids</taxon>
        <taxon>fabids</taxon>
        <taxon>Malpighiales</taxon>
        <taxon>Salicaceae</taxon>
        <taxon>Saliceae</taxon>
        <taxon>Salix</taxon>
    </lineage>
</organism>
<evidence type="ECO:0000256" key="1">
    <source>
        <dbReference type="SAM" id="MobiDB-lite"/>
    </source>
</evidence>
<reference evidence="2" key="1">
    <citation type="submission" date="2019-03" db="EMBL/GenBank/DDBJ databases">
        <authorList>
            <person name="Mank J."/>
            <person name="Almeida P."/>
        </authorList>
    </citation>
    <scope>NUCLEOTIDE SEQUENCE</scope>
    <source>
        <strain evidence="2">78183</strain>
    </source>
</reference>
<feature type="region of interest" description="Disordered" evidence="1">
    <location>
        <begin position="88"/>
        <end position="127"/>
    </location>
</feature>